<protein>
    <submittedName>
        <fullName evidence="4">Acyltransferase</fullName>
    </submittedName>
</protein>
<feature type="transmembrane region" description="Helical" evidence="1">
    <location>
        <begin position="12"/>
        <end position="31"/>
    </location>
</feature>
<dbReference type="AlphaFoldDB" id="A0A0R3R6Y0"/>
<evidence type="ECO:0000313" key="4">
    <source>
        <dbReference type="WBParaSite" id="BTMF_0001577801-mRNA-1"/>
    </source>
</evidence>
<dbReference type="WBParaSite" id="BTMF_0001577801-mRNA-1">
    <property type="protein sequence ID" value="BTMF_0001577801-mRNA-1"/>
    <property type="gene ID" value="BTMF_0001577801"/>
</dbReference>
<keyword evidence="1" id="KW-0472">Membrane</keyword>
<reference evidence="4" key="1">
    <citation type="submission" date="2017-02" db="UniProtKB">
        <authorList>
            <consortium name="WormBaseParasite"/>
        </authorList>
    </citation>
    <scope>IDENTIFICATION</scope>
</reference>
<dbReference type="EMBL" id="UZAG01020444">
    <property type="protein sequence ID" value="VDO46776.1"/>
    <property type="molecule type" value="Genomic_DNA"/>
</dbReference>
<sequence length="33" mass="3791">MLIVRYQSLQGYVLLYHLCMAPVSLLVYIASMT</sequence>
<organism evidence="4">
    <name type="scientific">Brugia timori</name>
    <dbReference type="NCBI Taxonomy" id="42155"/>
    <lineage>
        <taxon>Eukaryota</taxon>
        <taxon>Metazoa</taxon>
        <taxon>Ecdysozoa</taxon>
        <taxon>Nematoda</taxon>
        <taxon>Chromadorea</taxon>
        <taxon>Rhabditida</taxon>
        <taxon>Spirurina</taxon>
        <taxon>Spiruromorpha</taxon>
        <taxon>Filarioidea</taxon>
        <taxon>Onchocercidae</taxon>
        <taxon>Brugia</taxon>
    </lineage>
</organism>
<keyword evidence="1" id="KW-1133">Transmembrane helix</keyword>
<evidence type="ECO:0000313" key="2">
    <source>
        <dbReference type="EMBL" id="VDO46776.1"/>
    </source>
</evidence>
<name>A0A0R3R6Y0_9BILA</name>
<accession>A0A0R3R6Y0</accession>
<gene>
    <name evidence="2" type="ORF">BTMF_LOCUS13764</name>
</gene>
<dbReference type="Proteomes" id="UP000280834">
    <property type="component" value="Unassembled WGS sequence"/>
</dbReference>
<keyword evidence="1" id="KW-0812">Transmembrane</keyword>
<evidence type="ECO:0000313" key="3">
    <source>
        <dbReference type="Proteomes" id="UP000280834"/>
    </source>
</evidence>
<keyword evidence="3" id="KW-1185">Reference proteome</keyword>
<evidence type="ECO:0000256" key="1">
    <source>
        <dbReference type="SAM" id="Phobius"/>
    </source>
</evidence>
<proteinExistence type="predicted"/>
<reference evidence="2 3" key="2">
    <citation type="submission" date="2018-11" db="EMBL/GenBank/DDBJ databases">
        <authorList>
            <consortium name="Pathogen Informatics"/>
        </authorList>
    </citation>
    <scope>NUCLEOTIDE SEQUENCE [LARGE SCALE GENOMIC DNA]</scope>
</reference>